<evidence type="ECO:0000313" key="4">
    <source>
        <dbReference type="WBParaSite" id="MCU_002495-RA"/>
    </source>
</evidence>
<dbReference type="GO" id="GO:0005737">
    <property type="term" value="C:cytoplasm"/>
    <property type="evidence" value="ECO:0007669"/>
    <property type="project" value="InterPro"/>
</dbReference>
<sequence>MAGILLGFPDEEAASEPATAFDNFLGGTLVTFTPPESVPVTTPTCTNCSESSSFIMQLYCPLGDHHRSMYFFSCLRKECQKLGRCWRAFRLSTKLSSIPALPQKATSTEASDCEWKLDDNDELDESVWFNTCPTVDVAAIADSKCHEILHIKSPFLRRFIQVYDEETPQGSETQHNCLSDWVLDYQAEEEFVSDDEADADIEKHMTSRYQLHLATRDPAYGCEAVRYAWCGQPIFASAPPQEDWAPHLTCRRCGGPRAFEVQLFSSINNSLTLDPTSPNDDIDASWPLDMATLIVFSCKASCESDQWTEECVLVQTERGESVFCGT</sequence>
<feature type="domain" description="Programmed cell death protein 2 C-terminal" evidence="1">
    <location>
        <begin position="225"/>
        <end position="315"/>
    </location>
</feature>
<evidence type="ECO:0000313" key="2">
    <source>
        <dbReference type="EMBL" id="VDD80754.1"/>
    </source>
</evidence>
<proteinExistence type="predicted"/>
<dbReference type="STRING" id="53468.A0A0R3UHF0"/>
<dbReference type="GO" id="GO:0006915">
    <property type="term" value="P:apoptotic process"/>
    <property type="evidence" value="ECO:0007669"/>
    <property type="project" value="TreeGrafter"/>
</dbReference>
<gene>
    <name evidence="2" type="ORF">MCOS_LOCUS6757</name>
</gene>
<evidence type="ECO:0000259" key="1">
    <source>
        <dbReference type="Pfam" id="PF04194"/>
    </source>
</evidence>
<name>A0A0R3UHF0_MESCO</name>
<reference evidence="4" key="2">
    <citation type="submission" date="2019-11" db="UniProtKB">
        <authorList>
            <consortium name="WormBaseParasite"/>
        </authorList>
    </citation>
    <scope>IDENTIFICATION</scope>
</reference>
<dbReference type="PANTHER" id="PTHR46421">
    <property type="entry name" value="PROGRAMMED CELL DEATH PROTEIN 2-LIKE"/>
    <property type="match status" value="1"/>
</dbReference>
<dbReference type="WBParaSite" id="MCU_002495-RA">
    <property type="protein sequence ID" value="MCU_002495-RA"/>
    <property type="gene ID" value="MCU_002495"/>
</dbReference>
<dbReference type="Proteomes" id="UP000267029">
    <property type="component" value="Unassembled WGS sequence"/>
</dbReference>
<dbReference type="InterPro" id="IPR007320">
    <property type="entry name" value="PDCD2_C"/>
</dbReference>
<dbReference type="EMBL" id="UXSR01005291">
    <property type="protein sequence ID" value="VDD80754.1"/>
    <property type="molecule type" value="Genomic_DNA"/>
</dbReference>
<dbReference type="AlphaFoldDB" id="A0A0R3UHF0"/>
<organism evidence="4">
    <name type="scientific">Mesocestoides corti</name>
    <name type="common">Flatworm</name>
    <dbReference type="NCBI Taxonomy" id="53468"/>
    <lineage>
        <taxon>Eukaryota</taxon>
        <taxon>Metazoa</taxon>
        <taxon>Spiralia</taxon>
        <taxon>Lophotrochozoa</taxon>
        <taxon>Platyhelminthes</taxon>
        <taxon>Cestoda</taxon>
        <taxon>Eucestoda</taxon>
        <taxon>Cyclophyllidea</taxon>
        <taxon>Mesocestoididae</taxon>
        <taxon>Mesocestoides</taxon>
    </lineage>
</organism>
<keyword evidence="3" id="KW-1185">Reference proteome</keyword>
<accession>A0A0R3UHF0</accession>
<dbReference type="InterPro" id="IPR052815">
    <property type="entry name" value="PDCD2-like_regulator"/>
</dbReference>
<protein>
    <submittedName>
        <fullName evidence="4">PDCD2_C domain-containing protein</fullName>
    </submittedName>
</protein>
<dbReference type="PANTHER" id="PTHR46421:SF1">
    <property type="entry name" value="PROGRAMMED CELL DEATH PROTEIN 2-LIKE"/>
    <property type="match status" value="1"/>
</dbReference>
<evidence type="ECO:0000313" key="3">
    <source>
        <dbReference type="Proteomes" id="UP000267029"/>
    </source>
</evidence>
<dbReference type="Pfam" id="PF04194">
    <property type="entry name" value="PDCD2_C"/>
    <property type="match status" value="1"/>
</dbReference>
<dbReference type="OrthoDB" id="366284at2759"/>
<reference evidence="2 3" key="1">
    <citation type="submission" date="2018-10" db="EMBL/GenBank/DDBJ databases">
        <authorList>
            <consortium name="Pathogen Informatics"/>
        </authorList>
    </citation>
    <scope>NUCLEOTIDE SEQUENCE [LARGE SCALE GENOMIC DNA]</scope>
</reference>